<dbReference type="EMBL" id="DS469589">
    <property type="protein sequence ID" value="EDO40571.1"/>
    <property type="molecule type" value="Genomic_DNA"/>
</dbReference>
<gene>
    <name evidence="1" type="ORF">NEMVEDRAFT_v1g243246</name>
</gene>
<sequence length="131" mass="14644">MSGFLGCVGLVWRFRGWIGLDDFGASLKKLDTEETVSFRLALDSFDGCTELAEDLDGGLIDGAAGLRDRTSICGKGSVWTWVSVEGLYLQVIRTWSVWKAFEVFVCLLSKCTLYLQIPVQEMVCPEGIWRH</sequence>
<name>A7S6R0_NEMVE</name>
<dbReference type="AlphaFoldDB" id="A7S6R0"/>
<organism evidence="1 2">
    <name type="scientific">Nematostella vectensis</name>
    <name type="common">Starlet sea anemone</name>
    <dbReference type="NCBI Taxonomy" id="45351"/>
    <lineage>
        <taxon>Eukaryota</taxon>
        <taxon>Metazoa</taxon>
        <taxon>Cnidaria</taxon>
        <taxon>Anthozoa</taxon>
        <taxon>Hexacorallia</taxon>
        <taxon>Actiniaria</taxon>
        <taxon>Edwardsiidae</taxon>
        <taxon>Nematostella</taxon>
    </lineage>
</organism>
<protein>
    <submittedName>
        <fullName evidence="1">Uncharacterized protein</fullName>
    </submittedName>
</protein>
<proteinExistence type="predicted"/>
<evidence type="ECO:0000313" key="1">
    <source>
        <dbReference type="EMBL" id="EDO40571.1"/>
    </source>
</evidence>
<accession>A7S6R0</accession>
<reference evidence="1 2" key="1">
    <citation type="journal article" date="2007" name="Science">
        <title>Sea anemone genome reveals ancestral eumetazoan gene repertoire and genomic organization.</title>
        <authorList>
            <person name="Putnam N.H."/>
            <person name="Srivastava M."/>
            <person name="Hellsten U."/>
            <person name="Dirks B."/>
            <person name="Chapman J."/>
            <person name="Salamov A."/>
            <person name="Terry A."/>
            <person name="Shapiro H."/>
            <person name="Lindquist E."/>
            <person name="Kapitonov V.V."/>
            <person name="Jurka J."/>
            <person name="Genikhovich G."/>
            <person name="Grigoriev I.V."/>
            <person name="Lucas S.M."/>
            <person name="Steele R.E."/>
            <person name="Finnerty J.R."/>
            <person name="Technau U."/>
            <person name="Martindale M.Q."/>
            <person name="Rokhsar D.S."/>
        </authorList>
    </citation>
    <scope>NUCLEOTIDE SEQUENCE [LARGE SCALE GENOMIC DNA]</scope>
    <source>
        <strain evidence="2">CH2 X CH6</strain>
    </source>
</reference>
<keyword evidence="2" id="KW-1185">Reference proteome</keyword>
<dbReference type="Proteomes" id="UP000001593">
    <property type="component" value="Unassembled WGS sequence"/>
</dbReference>
<dbReference type="InParanoid" id="A7S6R0"/>
<dbReference type="HOGENOM" id="CLU_1930062_0_0_1"/>
<evidence type="ECO:0000313" key="2">
    <source>
        <dbReference type="Proteomes" id="UP000001593"/>
    </source>
</evidence>